<dbReference type="Proteomes" id="UP000076512">
    <property type="component" value="Unassembled WGS sequence"/>
</dbReference>
<dbReference type="OrthoDB" id="236897at2"/>
<dbReference type="RefSeq" id="WP_067578076.1">
    <property type="nucleotide sequence ID" value="NZ_JABMCZ010000003.1"/>
</dbReference>
<gene>
    <name evidence="3" type="ORF">AWN90_04915</name>
</gene>
<reference evidence="3 4" key="1">
    <citation type="submission" date="2016-04" db="EMBL/GenBank/DDBJ databases">
        <authorList>
            <person name="Evans L.H."/>
            <person name="Alamgir A."/>
            <person name="Owens N."/>
            <person name="Weber N.D."/>
            <person name="Virtaneva K."/>
            <person name="Barbian K."/>
            <person name="Babar A."/>
            <person name="Rosenke K."/>
        </authorList>
    </citation>
    <scope>NUCLEOTIDE SEQUENCE [LARGE SCALE GENOMIC DNA]</scope>
    <source>
        <strain evidence="3 4">IFM 0406</strain>
    </source>
</reference>
<evidence type="ECO:0000313" key="3">
    <source>
        <dbReference type="EMBL" id="KZM69947.1"/>
    </source>
</evidence>
<organism evidence="3 4">
    <name type="scientific">Nocardia terpenica</name>
    <dbReference type="NCBI Taxonomy" id="455432"/>
    <lineage>
        <taxon>Bacteria</taxon>
        <taxon>Bacillati</taxon>
        <taxon>Actinomycetota</taxon>
        <taxon>Actinomycetes</taxon>
        <taxon>Mycobacteriales</taxon>
        <taxon>Nocardiaceae</taxon>
        <taxon>Nocardia</taxon>
    </lineage>
</organism>
<feature type="domain" description="Aminoglycoside phosphotransferase" evidence="2">
    <location>
        <begin position="86"/>
        <end position="167"/>
    </location>
</feature>
<feature type="region of interest" description="Disordered" evidence="1">
    <location>
        <begin position="1"/>
        <end position="25"/>
    </location>
</feature>
<dbReference type="Gene3D" id="3.90.1200.10">
    <property type="match status" value="1"/>
</dbReference>
<dbReference type="AlphaFoldDB" id="A0A164J1F8"/>
<protein>
    <recommendedName>
        <fullName evidence="2">Aminoglycoside phosphotransferase domain-containing protein</fullName>
    </recommendedName>
</protein>
<evidence type="ECO:0000313" key="4">
    <source>
        <dbReference type="Proteomes" id="UP000076512"/>
    </source>
</evidence>
<feature type="compositionally biased region" description="Basic and acidic residues" evidence="1">
    <location>
        <begin position="1"/>
        <end position="11"/>
    </location>
</feature>
<dbReference type="EMBL" id="LWGR01000016">
    <property type="protein sequence ID" value="KZM69947.1"/>
    <property type="molecule type" value="Genomic_DNA"/>
</dbReference>
<comment type="caution">
    <text evidence="3">The sequence shown here is derived from an EMBL/GenBank/DDBJ whole genome shotgun (WGS) entry which is preliminary data.</text>
</comment>
<dbReference type="InterPro" id="IPR011009">
    <property type="entry name" value="Kinase-like_dom_sf"/>
</dbReference>
<dbReference type="SUPFAM" id="SSF56112">
    <property type="entry name" value="Protein kinase-like (PK-like)"/>
    <property type="match status" value="1"/>
</dbReference>
<name>A0A164J1F8_9NOCA</name>
<sequence length="261" mass="28774">MDSSVGRDADAQRPPADRLPGGAINPVVRQGNRVRRPMGPHADFVHSLLHYFGRSDWRGAPRLLGTIGNDEILTYIEGYAAWEPNRHREIRTDESLAAVAKLTREFHDLTAGHPLAGSEEVVCHNDLSPANTIYTRGASGLAPIAFIDWDLAAPGPRIHDIAHLCWQYLDLGPTHTDLVGTARRIRLICDAYGLPTAARTDLLDTILWWQHRSRRGIESGAEAGNTALQNLCAAGIPDRIRAAHTWVTDNYPQLQHLITSA</sequence>
<accession>A0A164J1F8</accession>
<dbReference type="Pfam" id="PF01636">
    <property type="entry name" value="APH"/>
    <property type="match status" value="1"/>
</dbReference>
<dbReference type="InterPro" id="IPR002575">
    <property type="entry name" value="Aminoglycoside_PTrfase"/>
</dbReference>
<proteinExistence type="predicted"/>
<evidence type="ECO:0000256" key="1">
    <source>
        <dbReference type="SAM" id="MobiDB-lite"/>
    </source>
</evidence>
<keyword evidence="4" id="KW-1185">Reference proteome</keyword>
<evidence type="ECO:0000259" key="2">
    <source>
        <dbReference type="Pfam" id="PF01636"/>
    </source>
</evidence>